<evidence type="ECO:0000313" key="6">
    <source>
        <dbReference type="Proteomes" id="UP000198304"/>
    </source>
</evidence>
<dbReference type="Gene3D" id="3.40.50.300">
    <property type="entry name" value="P-loop containing nucleotide triphosphate hydrolases"/>
    <property type="match status" value="1"/>
</dbReference>
<dbReference type="InterPro" id="IPR027417">
    <property type="entry name" value="P-loop_NTPase"/>
</dbReference>
<dbReference type="SMART" id="SM00382">
    <property type="entry name" value="AAA"/>
    <property type="match status" value="1"/>
</dbReference>
<dbReference type="Proteomes" id="UP000198304">
    <property type="component" value="Unassembled WGS sequence"/>
</dbReference>
<reference evidence="5 6" key="1">
    <citation type="submission" date="2017-06" db="EMBL/GenBank/DDBJ databases">
        <authorList>
            <person name="Kim H.J."/>
            <person name="Triplett B.A."/>
        </authorList>
    </citation>
    <scope>NUCLEOTIDE SEQUENCE [LARGE SCALE GENOMIC DNA]</scope>
    <source>
        <strain evidence="5 6">SCA</strain>
    </source>
</reference>
<protein>
    <submittedName>
        <fullName evidence="5">PAS domain S-box-containing protein</fullName>
    </submittedName>
</protein>
<evidence type="ECO:0000256" key="2">
    <source>
        <dbReference type="ARBA" id="ARBA00022840"/>
    </source>
</evidence>
<dbReference type="Gene3D" id="1.10.10.10">
    <property type="entry name" value="Winged helix-like DNA-binding domain superfamily/Winged helix DNA-binding domain"/>
    <property type="match status" value="1"/>
</dbReference>
<proteinExistence type="predicted"/>
<dbReference type="GO" id="GO:0005524">
    <property type="term" value="F:ATP binding"/>
    <property type="evidence" value="ECO:0007669"/>
    <property type="project" value="UniProtKB-KW"/>
</dbReference>
<dbReference type="PROSITE" id="PS50112">
    <property type="entry name" value="PAS"/>
    <property type="match status" value="1"/>
</dbReference>
<dbReference type="InterPro" id="IPR058031">
    <property type="entry name" value="AAA_lid_NorR"/>
</dbReference>
<sequence length="667" mass="76750">MKKLIIVSGGKCTEEEVARQIRSLLGENIYVETILMTEFFQKDIEGDLLLFTSELVAKLILKHLNIEIPYLIASRVINHRNIREVISIPEGTEVLLVNDSQSSALEAIEQLNEIGLNHIKYYPFYPGCGSYSKQEIVITPGEVELAPYTVNNIINIGSRILDIRTIHEIVSELQIEELLKESFVTEYIRDIVEISRSIDVSRRNALESEKMLETILNSVEHGIAFVDDSGMMISVNSKLESILGKKKKDLLTKEFLQFMESSEAILKDHKSWITELEGREVLVETRQVNFDKRLGYLITVSYTDKISKLGHKIRRNYEKRINRKLYTFDDYLSINSEAKQVLKRAEKFSKTDATILIQGENGTGKEILAQAIHMNSYRRKNLFIPINIAAISPSLLESELFGYEEGAFTGAIKGGKMGLFEIANGGTIFIDEIGDAPLDFQVKLLRVLEEKRIRRVGALEEIPVDVRIIAATNKNLLKLVDEESFREDLFFRLNILPLKTVPLRKRRDDIKYLLMHFIDINFGKGKIQSIEELFEKEVLEFLENYKWRGNVRELINLVEYLSLIYEEKRFDSSALHYYMLDNHKEEERVILDTDELWVLGQIDKNSDGGIGRTTLAYIAKKQNKDIGEGKIRRIIKKIHEMNLIEAQGNKKGCIITKKGNRVLEYYK</sequence>
<dbReference type="AlphaFoldDB" id="A0A239GF33"/>
<dbReference type="RefSeq" id="WP_089283812.1">
    <property type="nucleotide sequence ID" value="NZ_FZOJ01000016.1"/>
</dbReference>
<keyword evidence="1" id="KW-0547">Nucleotide-binding</keyword>
<dbReference type="InterPro" id="IPR025943">
    <property type="entry name" value="Sigma_54_int_dom_ATP-bd_2"/>
</dbReference>
<dbReference type="InterPro" id="IPR000014">
    <property type="entry name" value="PAS"/>
</dbReference>
<dbReference type="FunFam" id="3.40.50.300:FF:000006">
    <property type="entry name" value="DNA-binding transcriptional regulator NtrC"/>
    <property type="match status" value="1"/>
</dbReference>
<dbReference type="InterPro" id="IPR003593">
    <property type="entry name" value="AAA+_ATPase"/>
</dbReference>
<feature type="domain" description="PAS" evidence="4">
    <location>
        <begin position="208"/>
        <end position="256"/>
    </location>
</feature>
<feature type="domain" description="Sigma-54 factor interaction" evidence="3">
    <location>
        <begin position="331"/>
        <end position="563"/>
    </location>
</feature>
<dbReference type="Gene3D" id="3.30.450.20">
    <property type="entry name" value="PAS domain"/>
    <property type="match status" value="1"/>
</dbReference>
<gene>
    <name evidence="5" type="ORF">SAMN05446037_101665</name>
</gene>
<dbReference type="PANTHER" id="PTHR32071:SF57">
    <property type="entry name" value="C4-DICARBOXYLATE TRANSPORT TRANSCRIPTIONAL REGULATORY PROTEIN DCTD"/>
    <property type="match status" value="1"/>
</dbReference>
<evidence type="ECO:0000259" key="4">
    <source>
        <dbReference type="PROSITE" id="PS50112"/>
    </source>
</evidence>
<dbReference type="InterPro" id="IPR036388">
    <property type="entry name" value="WH-like_DNA-bd_sf"/>
</dbReference>
<dbReference type="InterPro" id="IPR035965">
    <property type="entry name" value="PAS-like_dom_sf"/>
</dbReference>
<dbReference type="EMBL" id="FZOJ01000016">
    <property type="protein sequence ID" value="SNS67342.1"/>
    <property type="molecule type" value="Genomic_DNA"/>
</dbReference>
<dbReference type="PANTHER" id="PTHR32071">
    <property type="entry name" value="TRANSCRIPTIONAL REGULATORY PROTEIN"/>
    <property type="match status" value="1"/>
</dbReference>
<dbReference type="InterPro" id="IPR002078">
    <property type="entry name" value="Sigma_54_int"/>
</dbReference>
<dbReference type="Pfam" id="PF00158">
    <property type="entry name" value="Sigma54_activat"/>
    <property type="match status" value="1"/>
</dbReference>
<dbReference type="NCBIfam" id="TIGR00229">
    <property type="entry name" value="sensory_box"/>
    <property type="match status" value="1"/>
</dbReference>
<dbReference type="SUPFAM" id="SSF55785">
    <property type="entry name" value="PYP-like sensor domain (PAS domain)"/>
    <property type="match status" value="1"/>
</dbReference>
<dbReference type="CDD" id="cd00009">
    <property type="entry name" value="AAA"/>
    <property type="match status" value="1"/>
</dbReference>
<dbReference type="GO" id="GO:0006355">
    <property type="term" value="P:regulation of DNA-templated transcription"/>
    <property type="evidence" value="ECO:0007669"/>
    <property type="project" value="InterPro"/>
</dbReference>
<dbReference type="Gene3D" id="1.10.8.60">
    <property type="match status" value="1"/>
</dbReference>
<name>A0A239GF33_9FIRM</name>
<dbReference type="Pfam" id="PF25601">
    <property type="entry name" value="AAA_lid_14"/>
    <property type="match status" value="1"/>
</dbReference>
<keyword evidence="6" id="KW-1185">Reference proteome</keyword>
<keyword evidence="2" id="KW-0067">ATP-binding</keyword>
<accession>A0A239GF33</accession>
<dbReference type="PROSITE" id="PS00676">
    <property type="entry name" value="SIGMA54_INTERACT_2"/>
    <property type="match status" value="1"/>
</dbReference>
<evidence type="ECO:0000256" key="1">
    <source>
        <dbReference type="ARBA" id="ARBA00022741"/>
    </source>
</evidence>
<dbReference type="OrthoDB" id="9803970at2"/>
<organism evidence="5 6">
    <name type="scientific">Anaerovirgula multivorans</name>
    <dbReference type="NCBI Taxonomy" id="312168"/>
    <lineage>
        <taxon>Bacteria</taxon>
        <taxon>Bacillati</taxon>
        <taxon>Bacillota</taxon>
        <taxon>Clostridia</taxon>
        <taxon>Peptostreptococcales</taxon>
        <taxon>Natronincolaceae</taxon>
        <taxon>Anaerovirgula</taxon>
    </lineage>
</organism>
<evidence type="ECO:0000313" key="5">
    <source>
        <dbReference type="EMBL" id="SNS67342.1"/>
    </source>
</evidence>
<dbReference type="PROSITE" id="PS50045">
    <property type="entry name" value="SIGMA54_INTERACT_4"/>
    <property type="match status" value="1"/>
</dbReference>
<dbReference type="SUPFAM" id="SSF52540">
    <property type="entry name" value="P-loop containing nucleoside triphosphate hydrolases"/>
    <property type="match status" value="1"/>
</dbReference>
<evidence type="ECO:0000259" key="3">
    <source>
        <dbReference type="PROSITE" id="PS50045"/>
    </source>
</evidence>